<evidence type="ECO:0000313" key="2">
    <source>
        <dbReference type="Proteomes" id="UP001608902"/>
    </source>
</evidence>
<name>A0ABD6EJ26_9BILA</name>
<dbReference type="EMBL" id="JBGFUD010001968">
    <property type="protein sequence ID" value="MFH4976978.1"/>
    <property type="molecule type" value="Genomic_DNA"/>
</dbReference>
<evidence type="ECO:0000313" key="1">
    <source>
        <dbReference type="EMBL" id="MFH4976978.1"/>
    </source>
</evidence>
<proteinExistence type="predicted"/>
<dbReference type="AlphaFoldDB" id="A0ABD6EJ26"/>
<protein>
    <submittedName>
        <fullName evidence="1">Uncharacterized protein</fullName>
    </submittedName>
</protein>
<gene>
    <name evidence="1" type="ORF">AB6A40_003687</name>
</gene>
<comment type="caution">
    <text evidence="1">The sequence shown here is derived from an EMBL/GenBank/DDBJ whole genome shotgun (WGS) entry which is preliminary data.</text>
</comment>
<reference evidence="1 2" key="1">
    <citation type="submission" date="2024-08" db="EMBL/GenBank/DDBJ databases">
        <title>Gnathostoma spinigerum genome.</title>
        <authorList>
            <person name="Gonzalez-Bertolin B."/>
            <person name="Monzon S."/>
            <person name="Zaballos A."/>
            <person name="Jimenez P."/>
            <person name="Dekumyoy P."/>
            <person name="Varona S."/>
            <person name="Cuesta I."/>
            <person name="Sumanam S."/>
            <person name="Adisakwattana P."/>
            <person name="Gasser R.B."/>
            <person name="Hernandez-Gonzalez A."/>
            <person name="Young N.D."/>
            <person name="Perteguer M.J."/>
        </authorList>
    </citation>
    <scope>NUCLEOTIDE SEQUENCE [LARGE SCALE GENOMIC DNA]</scope>
    <source>
        <strain evidence="1">AL3</strain>
        <tissue evidence="1">Liver</tissue>
    </source>
</reference>
<organism evidence="1 2">
    <name type="scientific">Gnathostoma spinigerum</name>
    <dbReference type="NCBI Taxonomy" id="75299"/>
    <lineage>
        <taxon>Eukaryota</taxon>
        <taxon>Metazoa</taxon>
        <taxon>Ecdysozoa</taxon>
        <taxon>Nematoda</taxon>
        <taxon>Chromadorea</taxon>
        <taxon>Rhabditida</taxon>
        <taxon>Spirurina</taxon>
        <taxon>Gnathostomatomorpha</taxon>
        <taxon>Gnathostomatoidea</taxon>
        <taxon>Gnathostomatidae</taxon>
        <taxon>Gnathostoma</taxon>
    </lineage>
</organism>
<dbReference type="Proteomes" id="UP001608902">
    <property type="component" value="Unassembled WGS sequence"/>
</dbReference>
<accession>A0ABD6EJ26</accession>
<keyword evidence="2" id="KW-1185">Reference proteome</keyword>
<sequence length="68" mass="7979">MAIDEKKCKIMLDKSVRMVEYGGWPVDEDDGLTFCKRALIFIIHIHQCLSQIQIIGSNIFRYLPFYNI</sequence>